<evidence type="ECO:0000313" key="2">
    <source>
        <dbReference type="Proteomes" id="UP000186817"/>
    </source>
</evidence>
<dbReference type="Proteomes" id="UP000186817">
    <property type="component" value="Unassembled WGS sequence"/>
</dbReference>
<proteinExistence type="predicted"/>
<keyword evidence="2" id="KW-1185">Reference proteome</keyword>
<dbReference type="EMBL" id="LSRX01000704">
    <property type="protein sequence ID" value="OLP90569.1"/>
    <property type="molecule type" value="Genomic_DNA"/>
</dbReference>
<comment type="caution">
    <text evidence="1">The sequence shown here is derived from an EMBL/GenBank/DDBJ whole genome shotgun (WGS) entry which is preliminary data.</text>
</comment>
<dbReference type="AlphaFoldDB" id="A0A1Q9D5S2"/>
<protein>
    <submittedName>
        <fullName evidence="1">Uncharacterized protein</fullName>
    </submittedName>
</protein>
<reference evidence="1 2" key="1">
    <citation type="submission" date="2016-02" db="EMBL/GenBank/DDBJ databases">
        <title>Genome analysis of coral dinoflagellate symbionts highlights evolutionary adaptations to a symbiotic lifestyle.</title>
        <authorList>
            <person name="Aranda M."/>
            <person name="Li Y."/>
            <person name="Liew Y.J."/>
            <person name="Baumgarten S."/>
            <person name="Simakov O."/>
            <person name="Wilson M."/>
            <person name="Piel J."/>
            <person name="Ashoor H."/>
            <person name="Bougouffa S."/>
            <person name="Bajic V.B."/>
            <person name="Ryu T."/>
            <person name="Ravasi T."/>
            <person name="Bayer T."/>
            <person name="Micklem G."/>
            <person name="Kim H."/>
            <person name="Bhak J."/>
            <person name="Lajeunesse T.C."/>
            <person name="Voolstra C.R."/>
        </authorList>
    </citation>
    <scope>NUCLEOTIDE SEQUENCE [LARGE SCALE GENOMIC DNA]</scope>
    <source>
        <strain evidence="1 2">CCMP2467</strain>
    </source>
</reference>
<gene>
    <name evidence="1" type="ORF">AK812_SmicGene27843</name>
</gene>
<name>A0A1Q9D5S2_SYMMI</name>
<evidence type="ECO:0000313" key="1">
    <source>
        <dbReference type="EMBL" id="OLP90569.1"/>
    </source>
</evidence>
<accession>A0A1Q9D5S2</accession>
<sequence>MMGYTSTGTVSGHGAPALEAATAALPGGLLELRRELFPGREAQRHHRQGNPRFLQVVRSANDDRQLPRAAARLLPAAREGGAGAVALCIYRGHAFFYCKAGSAATGASGRTPPCRSSGSGRLQGGVEPGNYWCEDQRLAWSRLLGKGHQPKVVMCGFVEWRYTSACAEALNESKDDRNGGAQA</sequence>
<organism evidence="1 2">
    <name type="scientific">Symbiodinium microadriaticum</name>
    <name type="common">Dinoflagellate</name>
    <name type="synonym">Zooxanthella microadriatica</name>
    <dbReference type="NCBI Taxonomy" id="2951"/>
    <lineage>
        <taxon>Eukaryota</taxon>
        <taxon>Sar</taxon>
        <taxon>Alveolata</taxon>
        <taxon>Dinophyceae</taxon>
        <taxon>Suessiales</taxon>
        <taxon>Symbiodiniaceae</taxon>
        <taxon>Symbiodinium</taxon>
    </lineage>
</organism>